<dbReference type="InterPro" id="IPR004360">
    <property type="entry name" value="Glyas_Fos-R_dOase_dom"/>
</dbReference>
<evidence type="ECO:0000313" key="2">
    <source>
        <dbReference type="EMBL" id="EFV95087.1"/>
    </source>
</evidence>
<name>E7RWI3_9BURK</name>
<dbReference type="InterPro" id="IPR029068">
    <property type="entry name" value="Glyas_Bleomycin-R_OHBP_Dase"/>
</dbReference>
<comment type="caution">
    <text evidence="2">The sequence shown here is derived from an EMBL/GenBank/DDBJ whole genome shotgun (WGS) entry which is preliminary data.</text>
</comment>
<dbReference type="PANTHER" id="PTHR36503">
    <property type="entry name" value="BLR2520 PROTEIN"/>
    <property type="match status" value="1"/>
</dbReference>
<sequence length="139" mass="15457">MDQHINYITLGVADVGRSRRFYQEVFGWQESAESNEHIAFFQTGGALILALFQRDALAKDAGHDSPVTMPGGFPGFSMAHNLATATEVDALFARFREHGVTIIKPPQKVFWGGYSGYIADPDGFLWEIAHNPFLQKLRG</sequence>
<dbReference type="HOGENOM" id="CLU_046006_18_0_4"/>
<dbReference type="Proteomes" id="UP000011021">
    <property type="component" value="Unassembled WGS sequence"/>
</dbReference>
<keyword evidence="3" id="KW-1185">Reference proteome</keyword>
<dbReference type="PANTHER" id="PTHR36503:SF1">
    <property type="entry name" value="BLR2520 PROTEIN"/>
    <property type="match status" value="1"/>
</dbReference>
<dbReference type="EMBL" id="AEQP01000004">
    <property type="protein sequence ID" value="EFV95087.1"/>
    <property type="molecule type" value="Genomic_DNA"/>
</dbReference>
<protein>
    <submittedName>
        <fullName evidence="2">Glyoxalase family protein</fullName>
    </submittedName>
</protein>
<gene>
    <name evidence="2" type="ORF">HMPREF0551_1045</name>
</gene>
<dbReference type="AlphaFoldDB" id="E7RWI3"/>
<evidence type="ECO:0000259" key="1">
    <source>
        <dbReference type="PROSITE" id="PS51819"/>
    </source>
</evidence>
<dbReference type="InterPro" id="IPR037523">
    <property type="entry name" value="VOC_core"/>
</dbReference>
<dbReference type="SUPFAM" id="SSF54593">
    <property type="entry name" value="Glyoxalase/Bleomycin resistance protein/Dihydroxybiphenyl dioxygenase"/>
    <property type="match status" value="1"/>
</dbReference>
<dbReference type="STRING" id="887898.HMPREF0551_1045"/>
<proteinExistence type="predicted"/>
<feature type="domain" description="VOC" evidence="1">
    <location>
        <begin position="4"/>
        <end position="131"/>
    </location>
</feature>
<accession>E7RWI3</accession>
<organism evidence="2 3">
    <name type="scientific">Lautropia mirabilis ATCC 51599</name>
    <dbReference type="NCBI Taxonomy" id="887898"/>
    <lineage>
        <taxon>Bacteria</taxon>
        <taxon>Pseudomonadati</taxon>
        <taxon>Pseudomonadota</taxon>
        <taxon>Betaproteobacteria</taxon>
        <taxon>Burkholderiales</taxon>
        <taxon>Burkholderiaceae</taxon>
        <taxon>Lautropia</taxon>
    </lineage>
</organism>
<dbReference type="Gene3D" id="3.10.180.10">
    <property type="entry name" value="2,3-Dihydroxybiphenyl 1,2-Dioxygenase, domain 1"/>
    <property type="match status" value="1"/>
</dbReference>
<evidence type="ECO:0000313" key="3">
    <source>
        <dbReference type="Proteomes" id="UP000011021"/>
    </source>
</evidence>
<dbReference type="PROSITE" id="PS51819">
    <property type="entry name" value="VOC"/>
    <property type="match status" value="1"/>
</dbReference>
<dbReference type="Pfam" id="PF00903">
    <property type="entry name" value="Glyoxalase"/>
    <property type="match status" value="1"/>
</dbReference>
<dbReference type="eggNOG" id="COG0346">
    <property type="taxonomic scope" value="Bacteria"/>
</dbReference>
<reference evidence="2 3" key="1">
    <citation type="submission" date="2010-12" db="EMBL/GenBank/DDBJ databases">
        <authorList>
            <person name="Muzny D."/>
            <person name="Qin X."/>
            <person name="Deng J."/>
            <person name="Jiang H."/>
            <person name="Liu Y."/>
            <person name="Qu J."/>
            <person name="Song X.-Z."/>
            <person name="Zhang L."/>
            <person name="Thornton R."/>
            <person name="Coyle M."/>
            <person name="Francisco L."/>
            <person name="Jackson L."/>
            <person name="Javaid M."/>
            <person name="Korchina V."/>
            <person name="Kovar C."/>
            <person name="Mata R."/>
            <person name="Mathew T."/>
            <person name="Ngo R."/>
            <person name="Nguyen L."/>
            <person name="Nguyen N."/>
            <person name="Okwuonu G."/>
            <person name="Ongeri F."/>
            <person name="Pham C."/>
            <person name="Simmons D."/>
            <person name="Wilczek-Boney K."/>
            <person name="Hale W."/>
            <person name="Jakkamsetti A."/>
            <person name="Pham P."/>
            <person name="Ruth R."/>
            <person name="San Lucas F."/>
            <person name="Warren J."/>
            <person name="Zhang J."/>
            <person name="Zhao Z."/>
            <person name="Zhou C."/>
            <person name="Zhu D."/>
            <person name="Lee S."/>
            <person name="Bess C."/>
            <person name="Blankenburg K."/>
            <person name="Forbes L."/>
            <person name="Fu Q."/>
            <person name="Gubbala S."/>
            <person name="Hirani K."/>
            <person name="Jayaseelan J.C."/>
            <person name="Lara F."/>
            <person name="Munidasa M."/>
            <person name="Palculict T."/>
            <person name="Patil S."/>
            <person name="Pu L.-L."/>
            <person name="Saada N."/>
            <person name="Tang L."/>
            <person name="Weissenberger G."/>
            <person name="Zhu Y."/>
            <person name="Hemphill L."/>
            <person name="Shang Y."/>
            <person name="Youmans B."/>
            <person name="Ayvaz T."/>
            <person name="Ross M."/>
            <person name="Santibanez J."/>
            <person name="Aqrawi P."/>
            <person name="Gross S."/>
            <person name="Joshi V."/>
            <person name="Fowler G."/>
            <person name="Nazareth L."/>
            <person name="Reid J."/>
            <person name="Worley K."/>
            <person name="Petrosino J."/>
            <person name="Highlander S."/>
            <person name="Gibbs R."/>
        </authorList>
    </citation>
    <scope>NUCLEOTIDE SEQUENCE [LARGE SCALE GENOMIC DNA]</scope>
    <source>
        <strain evidence="2 3">ATCC 51599</strain>
    </source>
</reference>
<dbReference type="RefSeq" id="WP_005673260.1">
    <property type="nucleotide sequence ID" value="NZ_CP146288.1"/>
</dbReference>
<dbReference type="CDD" id="cd07251">
    <property type="entry name" value="VOC_like"/>
    <property type="match status" value="1"/>
</dbReference>